<dbReference type="Gene3D" id="3.30.460.10">
    <property type="entry name" value="Beta Polymerase, domain 2"/>
    <property type="match status" value="1"/>
</dbReference>
<dbReference type="InterPro" id="IPR052366">
    <property type="entry name" value="GTP_Pyrophosphokinase"/>
</dbReference>
<dbReference type="PANTHER" id="PTHR47837">
    <property type="entry name" value="GTP PYROPHOSPHOKINASE YJBM"/>
    <property type="match status" value="1"/>
</dbReference>
<sequence length="369" mass="42632">MGNEQYQSGKIKLIFSKGQVEKSGEILRKSSGDTDWAIEVIRNYRAAHLYPLMIIKNLVWKHARKVTPDATIARRLKRLPTIIHKLQRATLDGNSTNSINLKRMQDIGGCRVIVNNKKELIELNRSLSESRTIHETVRTKDYIESPKQTGYRGIHRIYKCYSKKESHDWKGFFIEVQLRTKLQHLWATTVEVVDLCEKQTIKTNPVATSKGWSEFFFIMSEFLAEEDGFIHLSNIQKAIYKETLNKLDTSLNAYNKLASFNAVFSNKDISIKAFNNGYALLIIDGIKGRVAIELYSKDDEKTAIERYGQEENDPNNNALLVGIDDVKSLKTAYPNYLVDTRKFTERLRKYINSVYWIQNRGPRTQKDLV</sequence>
<dbReference type="InterPro" id="IPR007685">
    <property type="entry name" value="RelA_SpoT"/>
</dbReference>
<dbReference type="Proteomes" id="UP000244908">
    <property type="component" value="Chromosome"/>
</dbReference>
<evidence type="ECO:0000313" key="3">
    <source>
        <dbReference type="Proteomes" id="UP000244908"/>
    </source>
</evidence>
<keyword evidence="3" id="KW-1185">Reference proteome</keyword>
<evidence type="ECO:0000313" key="2">
    <source>
        <dbReference type="EMBL" id="AWH90030.1"/>
    </source>
</evidence>
<proteinExistence type="predicted"/>
<dbReference type="AlphaFoldDB" id="A0A2Y9U2I4"/>
<dbReference type="PANTHER" id="PTHR47837:SF1">
    <property type="entry name" value="GTP PYROPHOSPHOKINASE YJBM"/>
    <property type="match status" value="1"/>
</dbReference>
<dbReference type="InterPro" id="IPR043519">
    <property type="entry name" value="NT_sf"/>
</dbReference>
<dbReference type="Pfam" id="PF04607">
    <property type="entry name" value="RelA_SpoT"/>
    <property type="match status" value="1"/>
</dbReference>
<protein>
    <submittedName>
        <fullName evidence="2">(P)ppGpp synthetase</fullName>
    </submittedName>
</protein>
<reference evidence="2 3" key="1">
    <citation type="journal article" date="2019" name="Int. J. Syst. Evol. Microbiol.">
        <title>Limnobaculum parvum gen. nov., sp. nov., isolated from a freshwater lake.</title>
        <authorList>
            <person name="Baek C."/>
            <person name="Shin S.K."/>
            <person name="Yi H."/>
        </authorList>
    </citation>
    <scope>NUCLEOTIDE SEQUENCE [LARGE SCALE GENOMIC DNA]</scope>
    <source>
        <strain evidence="2 3">HYN0051</strain>
    </source>
</reference>
<accession>A0A2Y9U2I4</accession>
<dbReference type="SUPFAM" id="SSF81301">
    <property type="entry name" value="Nucleotidyltransferase"/>
    <property type="match status" value="1"/>
</dbReference>
<dbReference type="SMART" id="SM00954">
    <property type="entry name" value="RelA_SpoT"/>
    <property type="match status" value="1"/>
</dbReference>
<dbReference type="CDD" id="cd05399">
    <property type="entry name" value="NT_Rel-Spo_like"/>
    <property type="match status" value="1"/>
</dbReference>
<gene>
    <name evidence="2" type="ORF">HYN51_06955</name>
</gene>
<dbReference type="KEGG" id="lpv:HYN51_06955"/>
<dbReference type="RefSeq" id="WP_108902063.1">
    <property type="nucleotide sequence ID" value="NZ_CP029185.2"/>
</dbReference>
<organism evidence="2 3">
    <name type="scientific">Limnobaculum parvum</name>
    <dbReference type="NCBI Taxonomy" id="2172103"/>
    <lineage>
        <taxon>Bacteria</taxon>
        <taxon>Pseudomonadati</taxon>
        <taxon>Pseudomonadota</taxon>
        <taxon>Gammaproteobacteria</taxon>
        <taxon>Enterobacterales</taxon>
        <taxon>Budviciaceae</taxon>
        <taxon>Limnobaculum</taxon>
    </lineage>
</organism>
<dbReference type="GO" id="GO:0015969">
    <property type="term" value="P:guanosine tetraphosphate metabolic process"/>
    <property type="evidence" value="ECO:0007669"/>
    <property type="project" value="InterPro"/>
</dbReference>
<dbReference type="OrthoDB" id="9789634at2"/>
<evidence type="ECO:0000259" key="1">
    <source>
        <dbReference type="SMART" id="SM00954"/>
    </source>
</evidence>
<feature type="domain" description="RelA/SpoT" evidence="1">
    <location>
        <begin position="74"/>
        <end position="201"/>
    </location>
</feature>
<dbReference type="EMBL" id="CP029185">
    <property type="protein sequence ID" value="AWH90030.1"/>
    <property type="molecule type" value="Genomic_DNA"/>
</dbReference>
<name>A0A2Y9U2I4_9GAMM</name>